<dbReference type="PANTHER" id="PTHR37543">
    <property type="entry name" value="CCCH ZINC FINGER DNA BINDING PROTEIN (AFU_ORTHOLOGUE AFUA_5G12760)"/>
    <property type="match status" value="1"/>
</dbReference>
<evidence type="ECO:0008006" key="6">
    <source>
        <dbReference type="Google" id="ProtNLM"/>
    </source>
</evidence>
<dbReference type="AlphaFoldDB" id="A0AAJ0HGV7"/>
<feature type="region of interest" description="Disordered" evidence="1">
    <location>
        <begin position="336"/>
        <end position="380"/>
    </location>
</feature>
<keyword evidence="5" id="KW-1185">Reference proteome</keyword>
<feature type="domain" description="DUF7923" evidence="2">
    <location>
        <begin position="87"/>
        <end position="272"/>
    </location>
</feature>
<evidence type="ECO:0000313" key="5">
    <source>
        <dbReference type="Proteomes" id="UP001275084"/>
    </source>
</evidence>
<name>A0AAJ0HGV7_9PEZI</name>
<evidence type="ECO:0000313" key="4">
    <source>
        <dbReference type="EMBL" id="KAK3352436.1"/>
    </source>
</evidence>
<comment type="caution">
    <text evidence="4">The sequence shown here is derived from an EMBL/GenBank/DDBJ whole genome shotgun (WGS) entry which is preliminary data.</text>
</comment>
<organism evidence="4 5">
    <name type="scientific">Lasiosphaeria hispida</name>
    <dbReference type="NCBI Taxonomy" id="260671"/>
    <lineage>
        <taxon>Eukaryota</taxon>
        <taxon>Fungi</taxon>
        <taxon>Dikarya</taxon>
        <taxon>Ascomycota</taxon>
        <taxon>Pezizomycotina</taxon>
        <taxon>Sordariomycetes</taxon>
        <taxon>Sordariomycetidae</taxon>
        <taxon>Sordariales</taxon>
        <taxon>Lasiosphaeriaceae</taxon>
        <taxon>Lasiosphaeria</taxon>
    </lineage>
</organism>
<dbReference type="EMBL" id="JAUIQD010000004">
    <property type="protein sequence ID" value="KAK3352436.1"/>
    <property type="molecule type" value="Genomic_DNA"/>
</dbReference>
<dbReference type="InterPro" id="IPR057654">
    <property type="entry name" value="Znf-CCCH_tandem"/>
</dbReference>
<feature type="domain" description="Tandem CCCH zinc finger" evidence="3">
    <location>
        <begin position="461"/>
        <end position="507"/>
    </location>
</feature>
<dbReference type="Pfam" id="PF25543">
    <property type="entry name" value="zf-CCCH_tandem"/>
    <property type="match status" value="1"/>
</dbReference>
<reference evidence="4" key="2">
    <citation type="submission" date="2023-06" db="EMBL/GenBank/DDBJ databases">
        <authorList>
            <consortium name="Lawrence Berkeley National Laboratory"/>
            <person name="Haridas S."/>
            <person name="Hensen N."/>
            <person name="Bonometti L."/>
            <person name="Westerberg I."/>
            <person name="Brannstrom I.O."/>
            <person name="Guillou S."/>
            <person name="Cros-Aarteil S."/>
            <person name="Calhoun S."/>
            <person name="Kuo A."/>
            <person name="Mondo S."/>
            <person name="Pangilinan J."/>
            <person name="Riley R."/>
            <person name="Labutti K."/>
            <person name="Andreopoulos B."/>
            <person name="Lipzen A."/>
            <person name="Chen C."/>
            <person name="Yanf M."/>
            <person name="Daum C."/>
            <person name="Ng V."/>
            <person name="Clum A."/>
            <person name="Steindorff A."/>
            <person name="Ohm R."/>
            <person name="Martin F."/>
            <person name="Silar P."/>
            <person name="Natvig D."/>
            <person name="Lalanne C."/>
            <person name="Gautier V."/>
            <person name="Ament-Velasquez S.L."/>
            <person name="Kruys A."/>
            <person name="Hutchinson M.I."/>
            <person name="Powell A.J."/>
            <person name="Barry K."/>
            <person name="Miller A.N."/>
            <person name="Grigoriev I.V."/>
            <person name="Debuchy R."/>
            <person name="Gladieux P."/>
            <person name="Thoren M.H."/>
            <person name="Johannesson H."/>
        </authorList>
    </citation>
    <scope>NUCLEOTIDE SEQUENCE</scope>
    <source>
        <strain evidence="4">CBS 955.72</strain>
    </source>
</reference>
<dbReference type="PANTHER" id="PTHR37543:SF1">
    <property type="entry name" value="CCCH ZINC FINGER DNA BINDING PROTEIN (AFU_ORTHOLOGUE AFUA_5G12760)"/>
    <property type="match status" value="1"/>
</dbReference>
<accession>A0AAJ0HGV7</accession>
<gene>
    <name evidence="4" type="ORF">B0T25DRAFT_567717</name>
</gene>
<evidence type="ECO:0000259" key="2">
    <source>
        <dbReference type="Pfam" id="PF25540"/>
    </source>
</evidence>
<feature type="compositionally biased region" description="Low complexity" evidence="1">
    <location>
        <begin position="343"/>
        <end position="364"/>
    </location>
</feature>
<dbReference type="InterPro" id="IPR057683">
    <property type="entry name" value="DUF7923"/>
</dbReference>
<proteinExistence type="predicted"/>
<reference evidence="4" key="1">
    <citation type="journal article" date="2023" name="Mol. Phylogenet. Evol.">
        <title>Genome-scale phylogeny and comparative genomics of the fungal order Sordariales.</title>
        <authorList>
            <person name="Hensen N."/>
            <person name="Bonometti L."/>
            <person name="Westerberg I."/>
            <person name="Brannstrom I.O."/>
            <person name="Guillou S."/>
            <person name="Cros-Aarteil S."/>
            <person name="Calhoun S."/>
            <person name="Haridas S."/>
            <person name="Kuo A."/>
            <person name="Mondo S."/>
            <person name="Pangilinan J."/>
            <person name="Riley R."/>
            <person name="LaButti K."/>
            <person name="Andreopoulos B."/>
            <person name="Lipzen A."/>
            <person name="Chen C."/>
            <person name="Yan M."/>
            <person name="Daum C."/>
            <person name="Ng V."/>
            <person name="Clum A."/>
            <person name="Steindorff A."/>
            <person name="Ohm R.A."/>
            <person name="Martin F."/>
            <person name="Silar P."/>
            <person name="Natvig D.O."/>
            <person name="Lalanne C."/>
            <person name="Gautier V."/>
            <person name="Ament-Velasquez S.L."/>
            <person name="Kruys A."/>
            <person name="Hutchinson M.I."/>
            <person name="Powell A.J."/>
            <person name="Barry K."/>
            <person name="Miller A.N."/>
            <person name="Grigoriev I.V."/>
            <person name="Debuchy R."/>
            <person name="Gladieux P."/>
            <person name="Hiltunen Thoren M."/>
            <person name="Johannesson H."/>
        </authorList>
    </citation>
    <scope>NUCLEOTIDE SEQUENCE</scope>
    <source>
        <strain evidence="4">CBS 955.72</strain>
    </source>
</reference>
<sequence>MSLHAGTLGDIAGFPGDFDGFVGDFQRQNELNLVRMKAFHDRLFDLSKLYSDVRRDLERERIAGRHAQQHAEELEQKFRYLEESTARSAFALVLIDADADAYLFDEKYYDDPTEGGERAAVDLRAAVRQYLQSVDASLAGLPIIVKAFASGEGLAYLLSKAGMTGRADSQDMVSRFTRGFSQADDMIDFVLVGKGKDRADHKLMGAFRQFVESPSCRRVLLAGCHDNGYVRMLEKYAHNRTVADKVTLVKSFQTGSEFASLRFASTTMETVFRNRPLQVYGGPPMMPLTPMTPIATPSTTPITSPMTPVLAAQYMPMPTLDRMTPPPSLHRIETGQAREGSMPGTPTSTPARPASASSKTSNSNSPPPTYATRAAVPPCPPPPPARALPMFGTLDKDMILVNDDEHRIDCALPPKSAGAVDKLHQKTHLGGKRFCNMFHLYGSCAGCNYLHEPLSSAEKLVLRHRLRGEKCHDRGRCRDAKCFYGHHCSCPMSKKCHFPANMHNVDVSTWREVVAI</sequence>
<protein>
    <recommendedName>
        <fullName evidence="6">C3H1-type domain-containing protein</fullName>
    </recommendedName>
</protein>
<evidence type="ECO:0000259" key="3">
    <source>
        <dbReference type="Pfam" id="PF25543"/>
    </source>
</evidence>
<dbReference type="Proteomes" id="UP001275084">
    <property type="component" value="Unassembled WGS sequence"/>
</dbReference>
<dbReference type="Pfam" id="PF25540">
    <property type="entry name" value="DUF7923"/>
    <property type="match status" value="1"/>
</dbReference>
<evidence type="ECO:0000256" key="1">
    <source>
        <dbReference type="SAM" id="MobiDB-lite"/>
    </source>
</evidence>